<dbReference type="AlphaFoldDB" id="A0A8T0FJZ5"/>
<evidence type="ECO:0000256" key="10">
    <source>
        <dbReference type="ARBA" id="ARBA00023128"/>
    </source>
</evidence>
<keyword evidence="10" id="KW-0496">Mitochondrion</keyword>
<dbReference type="EMBL" id="JABXBU010000011">
    <property type="protein sequence ID" value="KAF8791554.1"/>
    <property type="molecule type" value="Genomic_DNA"/>
</dbReference>
<dbReference type="PANTHER" id="PTHR21771">
    <property type="entry name" value="MITOCHONDRIA-EATING PROTEIN-RELATED"/>
    <property type="match status" value="1"/>
</dbReference>
<evidence type="ECO:0000313" key="16">
    <source>
        <dbReference type="EMBL" id="KAF8791554.1"/>
    </source>
</evidence>
<dbReference type="Pfam" id="PF16026">
    <property type="entry name" value="MIEAP"/>
    <property type="match status" value="1"/>
</dbReference>
<keyword evidence="9" id="KW-0446">Lipid-binding</keyword>
<comment type="caution">
    <text evidence="16">The sequence shown here is derived from an EMBL/GenBank/DDBJ whole genome shotgun (WGS) entry which is preliminary data.</text>
</comment>
<evidence type="ECO:0000256" key="6">
    <source>
        <dbReference type="ARBA" id="ARBA00022490"/>
    </source>
</evidence>
<keyword evidence="7" id="KW-1000">Mitochondrion outer membrane</keyword>
<dbReference type="GO" id="GO:0035694">
    <property type="term" value="P:mitochondrial protein catabolic process"/>
    <property type="evidence" value="ECO:0007669"/>
    <property type="project" value="InterPro"/>
</dbReference>
<proteinExistence type="inferred from homology"/>
<keyword evidence="17" id="KW-1185">Reference proteome</keyword>
<evidence type="ECO:0000256" key="7">
    <source>
        <dbReference type="ARBA" id="ARBA00022787"/>
    </source>
</evidence>
<evidence type="ECO:0000256" key="13">
    <source>
        <dbReference type="SAM" id="Coils"/>
    </source>
</evidence>
<feature type="coiled-coil region" evidence="13">
    <location>
        <begin position="394"/>
        <end position="435"/>
    </location>
</feature>
<evidence type="ECO:0000256" key="14">
    <source>
        <dbReference type="SAM" id="MobiDB-lite"/>
    </source>
</evidence>
<evidence type="ECO:0000256" key="3">
    <source>
        <dbReference type="ARBA" id="ARBA00004496"/>
    </source>
</evidence>
<dbReference type="GO" id="GO:0005759">
    <property type="term" value="C:mitochondrial matrix"/>
    <property type="evidence" value="ECO:0007669"/>
    <property type="project" value="UniProtKB-SubCell"/>
</dbReference>
<reference evidence="16" key="2">
    <citation type="submission" date="2020-06" db="EMBL/GenBank/DDBJ databases">
        <authorList>
            <person name="Sheffer M."/>
        </authorList>
    </citation>
    <scope>NUCLEOTIDE SEQUENCE</scope>
</reference>
<keyword evidence="8 13" id="KW-0175">Coiled coil</keyword>
<evidence type="ECO:0000256" key="2">
    <source>
        <dbReference type="ARBA" id="ARBA00004305"/>
    </source>
</evidence>
<evidence type="ECO:0000256" key="11">
    <source>
        <dbReference type="ARBA" id="ARBA00023136"/>
    </source>
</evidence>
<dbReference type="InterPro" id="IPR026169">
    <property type="entry name" value="MIEAP"/>
</dbReference>
<dbReference type="InterPro" id="IPR031981">
    <property type="entry name" value="MIEAP_C"/>
</dbReference>
<gene>
    <name evidence="16" type="ORF">HNY73_006401</name>
</gene>
<organism evidence="16 17">
    <name type="scientific">Argiope bruennichi</name>
    <name type="common">Wasp spider</name>
    <name type="synonym">Aranea bruennichi</name>
    <dbReference type="NCBI Taxonomy" id="94029"/>
    <lineage>
        <taxon>Eukaryota</taxon>
        <taxon>Metazoa</taxon>
        <taxon>Ecdysozoa</taxon>
        <taxon>Arthropoda</taxon>
        <taxon>Chelicerata</taxon>
        <taxon>Arachnida</taxon>
        <taxon>Araneae</taxon>
        <taxon>Araneomorphae</taxon>
        <taxon>Entelegynae</taxon>
        <taxon>Araneoidea</taxon>
        <taxon>Araneidae</taxon>
        <taxon>Argiope</taxon>
    </lineage>
</organism>
<feature type="region of interest" description="Disordered" evidence="14">
    <location>
        <begin position="308"/>
        <end position="328"/>
    </location>
</feature>
<evidence type="ECO:0000259" key="15">
    <source>
        <dbReference type="Pfam" id="PF16026"/>
    </source>
</evidence>
<reference evidence="16" key="1">
    <citation type="journal article" date="2020" name="bioRxiv">
        <title>Chromosome-level reference genome of the European wasp spider Argiope bruennichi: a resource for studies on range expansion and evolutionary adaptation.</title>
        <authorList>
            <person name="Sheffer M.M."/>
            <person name="Hoppe A."/>
            <person name="Krehenwinkel H."/>
            <person name="Uhl G."/>
            <person name="Kuss A.W."/>
            <person name="Jensen L."/>
            <person name="Jensen C."/>
            <person name="Gillespie R.G."/>
            <person name="Hoff K.J."/>
            <person name="Prost S."/>
        </authorList>
    </citation>
    <scope>NUCLEOTIDE SEQUENCE</scope>
</reference>
<evidence type="ECO:0000313" key="17">
    <source>
        <dbReference type="Proteomes" id="UP000807504"/>
    </source>
</evidence>
<evidence type="ECO:0000256" key="8">
    <source>
        <dbReference type="ARBA" id="ARBA00023054"/>
    </source>
</evidence>
<evidence type="ECO:0000256" key="4">
    <source>
        <dbReference type="ARBA" id="ARBA00008233"/>
    </source>
</evidence>
<evidence type="ECO:0000256" key="12">
    <source>
        <dbReference type="ARBA" id="ARBA00032687"/>
    </source>
</evidence>
<keyword evidence="6" id="KW-0963">Cytoplasm</keyword>
<dbReference type="GO" id="GO:0005741">
    <property type="term" value="C:mitochondrial outer membrane"/>
    <property type="evidence" value="ECO:0007669"/>
    <property type="project" value="UniProtKB-SubCell"/>
</dbReference>
<dbReference type="GO" id="GO:0008289">
    <property type="term" value="F:lipid binding"/>
    <property type="evidence" value="ECO:0007669"/>
    <property type="project" value="UniProtKB-KW"/>
</dbReference>
<dbReference type="PANTHER" id="PTHR21771:SF1">
    <property type="entry name" value="MITOCHONDRIA-EATING PROTEIN"/>
    <property type="match status" value="1"/>
</dbReference>
<evidence type="ECO:0000256" key="1">
    <source>
        <dbReference type="ARBA" id="ARBA00004294"/>
    </source>
</evidence>
<evidence type="ECO:0000256" key="5">
    <source>
        <dbReference type="ARBA" id="ARBA00019863"/>
    </source>
</evidence>
<protein>
    <recommendedName>
        <fullName evidence="5">Mitochondria-eating protein</fullName>
    </recommendedName>
    <alternativeName>
        <fullName evidence="12">Spermatogenesis-associated protein 18</fullName>
    </alternativeName>
</protein>
<accession>A0A8T0FJZ5</accession>
<feature type="compositionally biased region" description="Low complexity" evidence="14">
    <location>
        <begin position="308"/>
        <end position="323"/>
    </location>
</feature>
<comment type="subcellular location">
    <subcellularLocation>
        <location evidence="3">Cytoplasm</location>
    </subcellularLocation>
    <subcellularLocation>
        <location evidence="2">Mitochondrion matrix</location>
    </subcellularLocation>
    <subcellularLocation>
        <location evidence="1">Mitochondrion outer membrane</location>
    </subcellularLocation>
</comment>
<comment type="similarity">
    <text evidence="4">Belongs to the MIEAP family.</text>
</comment>
<keyword evidence="11" id="KW-0472">Membrane</keyword>
<evidence type="ECO:0000256" key="9">
    <source>
        <dbReference type="ARBA" id="ARBA00023121"/>
    </source>
</evidence>
<name>A0A8T0FJZ5_ARGBR</name>
<feature type="domain" description="Mitochondria-eating protein C-terminal" evidence="15">
    <location>
        <begin position="498"/>
        <end position="591"/>
    </location>
</feature>
<sequence>MLRIDRPAMFTTWTYKQAGHSIIDRGNRIRPERHSRKNIQKMTWRTKDWAKGFKDEVESRVGSMTIADVSPSVIVLSEPRIKKLISTRKRALEKSIKGLGQHGMVGTSDNNLMNLHEALKLEFDKVIHRYKSAVQKLDELSLAPKQPVTRSISHGPAPIKASHQRQLSLRQEEIQERLIKNKTLLNVIEPTLNNQSMNILLNILQRRIEMDKDALFQFTQLRKEVKDMSPNAVVASALMRFSQGCQQILELIKEFGEDDNDDSSTDISGYHSDSDSAIALSGSSAVGSTTNRAYKYNLLYRSVRFGNRNRSNRSSSSSSDNQSLTGEGSTLSLAKNSLQRHFEILSEDSRCSSRTGSSPVDCRNLCKIPNSPAPSTQLSASIHSSASSEDSWKIAALRREVNVLKAELNQSRLNIEFLQQREHKMKERLAEQARLMLDRGIRFENVALGERRPTALIRKYGNLYAQSRVDTLDALDSIQELERAHDLKSKILFSAVVEVLSQIWATLYDYPSLKSCEGLKHYVKDCVRLAWSLSNQSPPFVIEYEGRIFRKDLHVRFHSSNQESDHIKTYLWPTLLEGRNGPCVHKGVVIT</sequence>
<dbReference type="Proteomes" id="UP000807504">
    <property type="component" value="Unassembled WGS sequence"/>
</dbReference>
<dbReference type="GO" id="GO:0035695">
    <property type="term" value="P:mitophagy by internal vacuole formation"/>
    <property type="evidence" value="ECO:0007669"/>
    <property type="project" value="TreeGrafter"/>
</dbReference>